<dbReference type="InterPro" id="IPR003346">
    <property type="entry name" value="Transposase_20"/>
</dbReference>
<evidence type="ECO:0000259" key="1">
    <source>
        <dbReference type="Pfam" id="PF02371"/>
    </source>
</evidence>
<dbReference type="EMBL" id="QGGO01000025">
    <property type="protein sequence ID" value="PWK20301.1"/>
    <property type="molecule type" value="Genomic_DNA"/>
</dbReference>
<comment type="caution">
    <text evidence="2">The sequence shown here is derived from an EMBL/GenBank/DDBJ whole genome shotgun (WGS) entry which is preliminary data.</text>
</comment>
<dbReference type="RefSeq" id="WP_211321238.1">
    <property type="nucleotide sequence ID" value="NZ_QGGO01000025.1"/>
</dbReference>
<evidence type="ECO:0000313" key="2">
    <source>
        <dbReference type="EMBL" id="PWK20301.1"/>
    </source>
</evidence>
<feature type="domain" description="Transposase IS116/IS110/IS902 C-terminal" evidence="1">
    <location>
        <begin position="52"/>
        <end position="123"/>
    </location>
</feature>
<keyword evidence="3" id="KW-1185">Reference proteome</keyword>
<dbReference type="InterPro" id="IPR047650">
    <property type="entry name" value="Transpos_IS110"/>
</dbReference>
<dbReference type="Pfam" id="PF02371">
    <property type="entry name" value="Transposase_20"/>
    <property type="match status" value="1"/>
</dbReference>
<evidence type="ECO:0000313" key="3">
    <source>
        <dbReference type="Proteomes" id="UP000245489"/>
    </source>
</evidence>
<dbReference type="AlphaFoldDB" id="A0A316DQF0"/>
<dbReference type="PANTHER" id="PTHR33055:SF13">
    <property type="entry name" value="TRANSPOSASE"/>
    <property type="match status" value="1"/>
</dbReference>
<feature type="non-terminal residue" evidence="2">
    <location>
        <position position="1"/>
    </location>
</feature>
<dbReference type="GO" id="GO:0003677">
    <property type="term" value="F:DNA binding"/>
    <property type="evidence" value="ECO:0007669"/>
    <property type="project" value="InterPro"/>
</dbReference>
<protein>
    <submittedName>
        <fullName evidence="2">Transposase IS116/IS110/IS902 family protein</fullName>
    </submittedName>
</protein>
<proteinExistence type="predicted"/>
<dbReference type="Proteomes" id="UP000245489">
    <property type="component" value="Unassembled WGS sequence"/>
</dbReference>
<dbReference type="GO" id="GO:0006313">
    <property type="term" value="P:DNA transposition"/>
    <property type="evidence" value="ECO:0007669"/>
    <property type="project" value="InterPro"/>
</dbReference>
<accession>A0A316DQF0</accession>
<gene>
    <name evidence="2" type="ORF">LV89_03844</name>
</gene>
<name>A0A316DQF0_9BACT</name>
<sequence length="210" mass="23692">SIKKMLENEINKDQDKKQLKTTAKPYKRVNKNAPKNIDLNQIAYQYFGGVDLMAIEGVSHSTIMGIMSEVGLEGFSKFASAKHFTSWMHLTPNTKITGGKVINSHIPKGGNRLKIILRNAANVIGGLKDTHLSNFFRRILNKSDRATAISATARKLGVIIYNMITKKEPYKPPTDYLFLDEKRKQGLVKQIRKHIHKFDLTPEDLGLKST</sequence>
<organism evidence="2 3">
    <name type="scientific">Arcicella aurantiaca</name>
    <dbReference type="NCBI Taxonomy" id="591202"/>
    <lineage>
        <taxon>Bacteria</taxon>
        <taxon>Pseudomonadati</taxon>
        <taxon>Bacteroidota</taxon>
        <taxon>Cytophagia</taxon>
        <taxon>Cytophagales</taxon>
        <taxon>Flectobacillaceae</taxon>
        <taxon>Arcicella</taxon>
    </lineage>
</organism>
<dbReference type="PANTHER" id="PTHR33055">
    <property type="entry name" value="TRANSPOSASE FOR INSERTION SEQUENCE ELEMENT IS1111A"/>
    <property type="match status" value="1"/>
</dbReference>
<dbReference type="GO" id="GO:0004803">
    <property type="term" value="F:transposase activity"/>
    <property type="evidence" value="ECO:0007669"/>
    <property type="project" value="InterPro"/>
</dbReference>
<reference evidence="2 3" key="1">
    <citation type="submission" date="2018-05" db="EMBL/GenBank/DDBJ databases">
        <title>Genomic Encyclopedia of Archaeal and Bacterial Type Strains, Phase II (KMG-II): from individual species to whole genera.</title>
        <authorList>
            <person name="Goeker M."/>
        </authorList>
    </citation>
    <scope>NUCLEOTIDE SEQUENCE [LARGE SCALE GENOMIC DNA]</scope>
    <source>
        <strain evidence="2 3">DSM 22214</strain>
    </source>
</reference>